<dbReference type="Proteomes" id="UP000828390">
    <property type="component" value="Unassembled WGS sequence"/>
</dbReference>
<keyword evidence="1 2" id="KW-0694">RNA-binding</keyword>
<dbReference type="PANTHER" id="PTHR48024">
    <property type="entry name" value="GEO13361P1-RELATED"/>
    <property type="match status" value="1"/>
</dbReference>
<evidence type="ECO:0000313" key="5">
    <source>
        <dbReference type="EMBL" id="KAH3856759.1"/>
    </source>
</evidence>
<evidence type="ECO:0000256" key="1">
    <source>
        <dbReference type="ARBA" id="ARBA00022884"/>
    </source>
</evidence>
<feature type="compositionally biased region" description="Basic and acidic residues" evidence="3">
    <location>
        <begin position="92"/>
        <end position="118"/>
    </location>
</feature>
<dbReference type="EMBL" id="JAIWYP010000003">
    <property type="protein sequence ID" value="KAH3856759.1"/>
    <property type="molecule type" value="Genomic_DNA"/>
</dbReference>
<dbReference type="AlphaFoldDB" id="A0A9D4LFB8"/>
<evidence type="ECO:0000259" key="4">
    <source>
        <dbReference type="PROSITE" id="PS50102"/>
    </source>
</evidence>
<organism evidence="5 6">
    <name type="scientific">Dreissena polymorpha</name>
    <name type="common">Zebra mussel</name>
    <name type="synonym">Mytilus polymorpha</name>
    <dbReference type="NCBI Taxonomy" id="45954"/>
    <lineage>
        <taxon>Eukaryota</taxon>
        <taxon>Metazoa</taxon>
        <taxon>Spiralia</taxon>
        <taxon>Lophotrochozoa</taxon>
        <taxon>Mollusca</taxon>
        <taxon>Bivalvia</taxon>
        <taxon>Autobranchia</taxon>
        <taxon>Heteroconchia</taxon>
        <taxon>Euheterodonta</taxon>
        <taxon>Imparidentia</taxon>
        <taxon>Neoheterodontei</taxon>
        <taxon>Myida</taxon>
        <taxon>Dreissenoidea</taxon>
        <taxon>Dreissenidae</taxon>
        <taxon>Dreissena</taxon>
    </lineage>
</organism>
<dbReference type="InterPro" id="IPR050886">
    <property type="entry name" value="RNA-binding_reg"/>
</dbReference>
<dbReference type="PANTHER" id="PTHR48024:SF56">
    <property type="entry name" value="HETEROGENEOUS NUCLEAR RIBONUCLEOPROTEIN A0"/>
    <property type="match status" value="1"/>
</dbReference>
<dbReference type="SMART" id="SM00360">
    <property type="entry name" value="RRM"/>
    <property type="match status" value="1"/>
</dbReference>
<reference evidence="5" key="2">
    <citation type="submission" date="2020-11" db="EMBL/GenBank/DDBJ databases">
        <authorList>
            <person name="McCartney M.A."/>
            <person name="Auch B."/>
            <person name="Kono T."/>
            <person name="Mallez S."/>
            <person name="Becker A."/>
            <person name="Gohl D.M."/>
            <person name="Silverstein K.A.T."/>
            <person name="Koren S."/>
            <person name="Bechman K.B."/>
            <person name="Herman A."/>
            <person name="Abrahante J.E."/>
            <person name="Garbe J."/>
        </authorList>
    </citation>
    <scope>NUCLEOTIDE SEQUENCE</scope>
    <source>
        <strain evidence="5">Duluth1</strain>
        <tissue evidence="5">Whole animal</tissue>
    </source>
</reference>
<accession>A0A9D4LFB8</accession>
<feature type="domain" description="RRM" evidence="4">
    <location>
        <begin position="6"/>
        <end position="90"/>
    </location>
</feature>
<dbReference type="SUPFAM" id="SSF54928">
    <property type="entry name" value="RNA-binding domain, RBD"/>
    <property type="match status" value="1"/>
</dbReference>
<dbReference type="InterPro" id="IPR035979">
    <property type="entry name" value="RBD_domain_sf"/>
</dbReference>
<dbReference type="Pfam" id="PF00076">
    <property type="entry name" value="RRM_1"/>
    <property type="match status" value="1"/>
</dbReference>
<comment type="caution">
    <text evidence="5">The sequence shown here is derived from an EMBL/GenBank/DDBJ whole genome shotgun (WGS) entry which is preliminary data.</text>
</comment>
<name>A0A9D4LFB8_DREPO</name>
<evidence type="ECO:0000256" key="2">
    <source>
        <dbReference type="PROSITE-ProRule" id="PRU00176"/>
    </source>
</evidence>
<sequence length="118" mass="13428">MASKVLRLYVKGLPWHISREELMRHFYKFGGVTDAMVIRDSYTGMPKGFGFVYFRDESCMNKALAEAKQRAADGSMWTVAKRTGVITNKKNKTGDKEEAESHLEDLPEEELHTKPISS</sequence>
<proteinExistence type="predicted"/>
<dbReference type="OrthoDB" id="1875751at2759"/>
<protein>
    <recommendedName>
        <fullName evidence="4">RRM domain-containing protein</fullName>
    </recommendedName>
</protein>
<dbReference type="InterPro" id="IPR012677">
    <property type="entry name" value="Nucleotide-bd_a/b_plait_sf"/>
</dbReference>
<dbReference type="Gene3D" id="3.30.70.330">
    <property type="match status" value="1"/>
</dbReference>
<dbReference type="InterPro" id="IPR000504">
    <property type="entry name" value="RRM_dom"/>
</dbReference>
<dbReference type="GO" id="GO:0003723">
    <property type="term" value="F:RNA binding"/>
    <property type="evidence" value="ECO:0007669"/>
    <property type="project" value="UniProtKB-UniRule"/>
</dbReference>
<dbReference type="PROSITE" id="PS50102">
    <property type="entry name" value="RRM"/>
    <property type="match status" value="1"/>
</dbReference>
<reference evidence="5" key="1">
    <citation type="journal article" date="2019" name="bioRxiv">
        <title>The Genome of the Zebra Mussel, Dreissena polymorpha: A Resource for Invasive Species Research.</title>
        <authorList>
            <person name="McCartney M.A."/>
            <person name="Auch B."/>
            <person name="Kono T."/>
            <person name="Mallez S."/>
            <person name="Zhang Y."/>
            <person name="Obille A."/>
            <person name="Becker A."/>
            <person name="Abrahante J.E."/>
            <person name="Garbe J."/>
            <person name="Badalamenti J.P."/>
            <person name="Herman A."/>
            <person name="Mangelson H."/>
            <person name="Liachko I."/>
            <person name="Sullivan S."/>
            <person name="Sone E.D."/>
            <person name="Koren S."/>
            <person name="Silverstein K.A.T."/>
            <person name="Beckman K.B."/>
            <person name="Gohl D.M."/>
        </authorList>
    </citation>
    <scope>NUCLEOTIDE SEQUENCE</scope>
    <source>
        <strain evidence="5">Duluth1</strain>
        <tissue evidence="5">Whole animal</tissue>
    </source>
</reference>
<gene>
    <name evidence="5" type="ORF">DPMN_099353</name>
</gene>
<evidence type="ECO:0000313" key="6">
    <source>
        <dbReference type="Proteomes" id="UP000828390"/>
    </source>
</evidence>
<keyword evidence="6" id="KW-1185">Reference proteome</keyword>
<feature type="region of interest" description="Disordered" evidence="3">
    <location>
        <begin position="89"/>
        <end position="118"/>
    </location>
</feature>
<evidence type="ECO:0000256" key="3">
    <source>
        <dbReference type="SAM" id="MobiDB-lite"/>
    </source>
</evidence>